<comment type="caution">
    <text evidence="2">The sequence shown here is derived from an EMBL/GenBank/DDBJ whole genome shotgun (WGS) entry which is preliminary data.</text>
</comment>
<dbReference type="RefSeq" id="WP_290262291.1">
    <property type="nucleotide sequence ID" value="NZ_JAUFQQ010000003.1"/>
</dbReference>
<feature type="transmembrane region" description="Helical" evidence="1">
    <location>
        <begin position="39"/>
        <end position="64"/>
    </location>
</feature>
<name>A0ABV5FK77_9FLAO</name>
<dbReference type="Proteomes" id="UP001589589">
    <property type="component" value="Unassembled WGS sequence"/>
</dbReference>
<organism evidence="2 3">
    <name type="scientific">Flavobacterium branchiarum</name>
    <dbReference type="NCBI Taxonomy" id="1114870"/>
    <lineage>
        <taxon>Bacteria</taxon>
        <taxon>Pseudomonadati</taxon>
        <taxon>Bacteroidota</taxon>
        <taxon>Flavobacteriia</taxon>
        <taxon>Flavobacteriales</taxon>
        <taxon>Flavobacteriaceae</taxon>
        <taxon>Flavobacterium</taxon>
    </lineage>
</organism>
<keyword evidence="1" id="KW-1133">Transmembrane helix</keyword>
<evidence type="ECO:0000313" key="3">
    <source>
        <dbReference type="Proteomes" id="UP001589589"/>
    </source>
</evidence>
<keyword evidence="1" id="KW-0472">Membrane</keyword>
<keyword evidence="1" id="KW-0812">Transmembrane</keyword>
<keyword evidence="3" id="KW-1185">Reference proteome</keyword>
<reference evidence="2 3" key="1">
    <citation type="submission" date="2024-09" db="EMBL/GenBank/DDBJ databases">
        <authorList>
            <person name="Sun Q."/>
            <person name="Mori K."/>
        </authorList>
    </citation>
    <scope>NUCLEOTIDE SEQUENCE [LARGE SCALE GENOMIC DNA]</scope>
    <source>
        <strain evidence="2 3">CECT 7908</strain>
    </source>
</reference>
<proteinExistence type="predicted"/>
<evidence type="ECO:0000313" key="2">
    <source>
        <dbReference type="EMBL" id="MFB9063887.1"/>
    </source>
</evidence>
<sequence length="154" mass="18395">MLKTFVPKVNYQFQKVLSVLMPKQKTKNLRKIQMNKNKVYNYISRFFIISIVVYLFASIFKWFFIDFVLQKQASIKKGVIINEENIYPNQNISPRNFSYSYSFHVNNKEYKGDSQSSKFSVGDSIEVFYLEYCPSINRPAYYLRDDEESLKLRN</sequence>
<evidence type="ECO:0000256" key="1">
    <source>
        <dbReference type="SAM" id="Phobius"/>
    </source>
</evidence>
<protein>
    <recommendedName>
        <fullName evidence="4">DUF3592 domain-containing protein</fullName>
    </recommendedName>
</protein>
<accession>A0ABV5FK77</accession>
<evidence type="ECO:0008006" key="4">
    <source>
        <dbReference type="Google" id="ProtNLM"/>
    </source>
</evidence>
<gene>
    <name evidence="2" type="ORF">ACFFUQ_07605</name>
</gene>
<dbReference type="EMBL" id="JBHMEX010000026">
    <property type="protein sequence ID" value="MFB9063887.1"/>
    <property type="molecule type" value="Genomic_DNA"/>
</dbReference>